<evidence type="ECO:0000313" key="1">
    <source>
        <dbReference type="EMBL" id="SPS05120.1"/>
    </source>
</evidence>
<protein>
    <submittedName>
        <fullName evidence="1">Uncharacterized protein</fullName>
    </submittedName>
</protein>
<dbReference type="AlphaFoldDB" id="A0A2X0QTM4"/>
<name>A0A2X0QTM4_9PROT</name>
<sequence length="73" mass="8690">MNRKFRSAQILQMEDVHPPQENYINLLLLRKQKVRAVLKGDIEAGEIFRALKMEDRAVPPRREKIPFYEVINK</sequence>
<proteinExistence type="predicted"/>
<accession>A0A2X0QTM4</accession>
<organism evidence="1">
    <name type="scientific">Candidatus Nitrotoga fabula</name>
    <dbReference type="NCBI Taxonomy" id="2182327"/>
    <lineage>
        <taxon>Bacteria</taxon>
        <taxon>Pseudomonadati</taxon>
        <taxon>Pseudomonadota</taxon>
        <taxon>Betaproteobacteria</taxon>
        <taxon>Nitrosomonadales</taxon>
        <taxon>Gallionellaceae</taxon>
        <taxon>Candidatus Nitrotoga</taxon>
    </lineage>
</organism>
<gene>
    <name evidence="1" type="ORF">NITFAB_0709</name>
</gene>
<dbReference type="EMBL" id="LS423452">
    <property type="protein sequence ID" value="SPS05120.1"/>
    <property type="molecule type" value="Genomic_DNA"/>
</dbReference>
<reference evidence="1" key="1">
    <citation type="submission" date="2018-05" db="EMBL/GenBank/DDBJ databases">
        <authorList>
            <person name="Lanie J.A."/>
            <person name="Ng W.-L."/>
            <person name="Kazmierczak K.M."/>
            <person name="Andrzejewski T.M."/>
            <person name="Davidsen T.M."/>
            <person name="Wayne K.J."/>
            <person name="Tettelin H."/>
            <person name="Glass J.I."/>
            <person name="Rusch D."/>
            <person name="Podicherti R."/>
            <person name="Tsui H.-C.T."/>
            <person name="Winkler M.E."/>
        </authorList>
    </citation>
    <scope>NUCLEOTIDE SEQUENCE</scope>
    <source>
        <strain evidence="1">KNB</strain>
    </source>
</reference>